<dbReference type="FunFam" id="3.40.50.300:FF:000695">
    <property type="entry name" value="Flagellar biosynthesis regulator FlhF"/>
    <property type="match status" value="1"/>
</dbReference>
<evidence type="ECO:0000256" key="4">
    <source>
        <dbReference type="ARBA" id="ARBA00022448"/>
    </source>
</evidence>
<name>A0A3B1E0X0_9ZZZZ</name>
<keyword evidence="6" id="KW-0547">Nucleotide-binding</keyword>
<evidence type="ECO:0000259" key="15">
    <source>
        <dbReference type="SMART" id="SM00382"/>
    </source>
</evidence>
<evidence type="ECO:0000256" key="5">
    <source>
        <dbReference type="ARBA" id="ARBA00022475"/>
    </source>
</evidence>
<evidence type="ECO:0000256" key="3">
    <source>
        <dbReference type="ARBA" id="ARBA00014919"/>
    </source>
</evidence>
<keyword evidence="10" id="KW-0472">Membrane</keyword>
<dbReference type="GO" id="GO:0005886">
    <property type="term" value="C:plasma membrane"/>
    <property type="evidence" value="ECO:0007669"/>
    <property type="project" value="UniProtKB-SubCell"/>
</dbReference>
<dbReference type="GO" id="GO:0003924">
    <property type="term" value="F:GTPase activity"/>
    <property type="evidence" value="ECO:0007669"/>
    <property type="project" value="InterPro"/>
</dbReference>
<feature type="region of interest" description="Disordered" evidence="14">
    <location>
        <begin position="459"/>
        <end position="483"/>
    </location>
</feature>
<evidence type="ECO:0000256" key="13">
    <source>
        <dbReference type="ARBA" id="ARBA00030866"/>
    </source>
</evidence>
<comment type="subcellular location">
    <subcellularLocation>
        <location evidence="1">Cell membrane</location>
        <topology evidence="1">Peripheral membrane protein</topology>
        <orientation evidence="1">Cytoplasmic side</orientation>
    </subcellularLocation>
</comment>
<evidence type="ECO:0000313" key="17">
    <source>
        <dbReference type="EMBL" id="VAX38745.1"/>
    </source>
</evidence>
<dbReference type="GO" id="GO:0005047">
    <property type="term" value="F:signal recognition particle binding"/>
    <property type="evidence" value="ECO:0007669"/>
    <property type="project" value="TreeGrafter"/>
</dbReference>
<evidence type="ECO:0000256" key="9">
    <source>
        <dbReference type="ARBA" id="ARBA00023134"/>
    </source>
</evidence>
<feature type="compositionally biased region" description="Low complexity" evidence="14">
    <location>
        <begin position="80"/>
        <end position="91"/>
    </location>
</feature>
<dbReference type="SMART" id="SM00962">
    <property type="entry name" value="SRP54"/>
    <property type="match status" value="1"/>
</dbReference>
<evidence type="ECO:0000256" key="11">
    <source>
        <dbReference type="ARBA" id="ARBA00023225"/>
    </source>
</evidence>
<feature type="region of interest" description="Disordered" evidence="14">
    <location>
        <begin position="72"/>
        <end position="159"/>
    </location>
</feature>
<dbReference type="AlphaFoldDB" id="A0A3B1E0X0"/>
<proteinExistence type="inferred from homology"/>
<comment type="function">
    <text evidence="12">Necessary for flagellar biosynthesis. May be involved in translocation of the flagellum.</text>
</comment>
<feature type="compositionally biased region" description="Polar residues" evidence="14">
    <location>
        <begin position="463"/>
        <end position="483"/>
    </location>
</feature>
<comment type="similarity">
    <text evidence="2">Belongs to the GTP-binding SRP family.</text>
</comment>
<dbReference type="GO" id="GO:0015031">
    <property type="term" value="P:protein transport"/>
    <property type="evidence" value="ECO:0007669"/>
    <property type="project" value="UniProtKB-KW"/>
</dbReference>
<dbReference type="PANTHER" id="PTHR43134:SF3">
    <property type="entry name" value="FLAGELLAR BIOSYNTHESIS PROTEIN FLHF"/>
    <property type="match status" value="1"/>
</dbReference>
<dbReference type="InterPro" id="IPR020006">
    <property type="entry name" value="FlhF"/>
</dbReference>
<dbReference type="InterPro" id="IPR047040">
    <property type="entry name" value="FlhF__GTPase_dom"/>
</dbReference>
<keyword evidence="17" id="KW-0282">Flagellum</keyword>
<dbReference type="Gene3D" id="1.20.120.1380">
    <property type="entry name" value="Flagellar FlhF biosynthesis protein, N domain"/>
    <property type="match status" value="1"/>
</dbReference>
<feature type="compositionally biased region" description="Basic and acidic residues" evidence="14">
    <location>
        <begin position="130"/>
        <end position="146"/>
    </location>
</feature>
<dbReference type="SMART" id="SM00382">
    <property type="entry name" value="AAA"/>
    <property type="match status" value="1"/>
</dbReference>
<dbReference type="EMBL" id="UOGL01000253">
    <property type="protein sequence ID" value="VAX38745.1"/>
    <property type="molecule type" value="Genomic_DNA"/>
</dbReference>
<evidence type="ECO:0000256" key="14">
    <source>
        <dbReference type="SAM" id="MobiDB-lite"/>
    </source>
</evidence>
<keyword evidence="9" id="KW-0342">GTP-binding</keyword>
<dbReference type="GO" id="GO:0005525">
    <property type="term" value="F:GTP binding"/>
    <property type="evidence" value="ECO:0007669"/>
    <property type="project" value="UniProtKB-KW"/>
</dbReference>
<dbReference type="Gene3D" id="3.40.50.300">
    <property type="entry name" value="P-loop containing nucleotide triphosphate hydrolases"/>
    <property type="match status" value="1"/>
</dbReference>
<evidence type="ECO:0000256" key="8">
    <source>
        <dbReference type="ARBA" id="ARBA00022927"/>
    </source>
</evidence>
<keyword evidence="5" id="KW-1003">Cell membrane</keyword>
<keyword evidence="7" id="KW-1005">Bacterial flagellum biogenesis</keyword>
<dbReference type="CDD" id="cd17873">
    <property type="entry name" value="FlhF"/>
    <property type="match status" value="1"/>
</dbReference>
<dbReference type="InterPro" id="IPR027417">
    <property type="entry name" value="P-loop_NTPase"/>
</dbReference>
<dbReference type="InterPro" id="IPR003593">
    <property type="entry name" value="AAA+_ATPase"/>
</dbReference>
<keyword evidence="8" id="KW-0653">Protein transport</keyword>
<keyword evidence="17" id="KW-0969">Cilium</keyword>
<dbReference type="GO" id="GO:0006614">
    <property type="term" value="P:SRP-dependent cotranslational protein targeting to membrane"/>
    <property type="evidence" value="ECO:0007669"/>
    <property type="project" value="InterPro"/>
</dbReference>
<feature type="domain" description="SRP54-type proteins GTP-binding" evidence="16">
    <location>
        <begin position="260"/>
        <end position="451"/>
    </location>
</feature>
<keyword evidence="11" id="KW-1006">Bacterial flagellum protein export</keyword>
<sequence>MSRVRTFRAETMQQALEIVRDEMGSDAIILHTKQVPQKRLLPWGKAKELVEITAGLEVDIPSAAERIANRKKIKNKRQQSRPQVQQQAAPPTRLNFTTPDEPVVPQPVSPRQKPAPRPAPKRPAPKAIQRRSETLRVKQPNKEQHNTRTSSPNNRRVSQPDVFTEFARRLDGIEKMLSNLGRFSQLPLMDDLPGELFSLYTELKSAQVSEEIAREIIFRMKDHCSPQQLEDPAATNALLTAMIESELNCSGAMIPVAGERKVVALVGPTGVGKTTTIAKLAANFQLREGLRVGLVTVDTYRIAAVDQLKTYAEIIDLPMKVVTNPIEMRRALDELAGLDLILVDTAGRSPHDEMRIQELEHLIAGTGIDETHLVLSGTSSKENWEATLNKFSTAGIKSIVLTKLDEMQEMGSLLSLSRQTNLPISYITTGQDVPNDIEPAEATRLAQLVLRQQLLTKKEEPSIKQQTTNRQNQRFFSSHLTSQ</sequence>
<evidence type="ECO:0000259" key="16">
    <source>
        <dbReference type="SMART" id="SM00962"/>
    </source>
</evidence>
<dbReference type="PANTHER" id="PTHR43134">
    <property type="entry name" value="SIGNAL RECOGNITION PARTICLE RECEPTOR SUBUNIT ALPHA"/>
    <property type="match status" value="1"/>
</dbReference>
<evidence type="ECO:0000256" key="2">
    <source>
        <dbReference type="ARBA" id="ARBA00008531"/>
    </source>
</evidence>
<protein>
    <recommendedName>
        <fullName evidence="3">Flagellar biosynthesis protein FlhF</fullName>
    </recommendedName>
    <alternativeName>
        <fullName evidence="13">Flagella-associated GTP-binding protein</fullName>
    </alternativeName>
</protein>
<gene>
    <name evidence="17" type="ORF">MNBD_PLANCTO02-583</name>
</gene>
<dbReference type="SUPFAM" id="SSF52540">
    <property type="entry name" value="P-loop containing nucleoside triphosphate hydrolases"/>
    <property type="match status" value="1"/>
</dbReference>
<evidence type="ECO:0000256" key="1">
    <source>
        <dbReference type="ARBA" id="ARBA00004413"/>
    </source>
</evidence>
<reference evidence="17" key="1">
    <citation type="submission" date="2018-06" db="EMBL/GenBank/DDBJ databases">
        <authorList>
            <person name="Zhirakovskaya E."/>
        </authorList>
    </citation>
    <scope>NUCLEOTIDE SEQUENCE</scope>
</reference>
<evidence type="ECO:0000256" key="10">
    <source>
        <dbReference type="ARBA" id="ARBA00023136"/>
    </source>
</evidence>
<keyword evidence="4" id="KW-0813">Transport</keyword>
<dbReference type="GO" id="GO:0044781">
    <property type="term" value="P:bacterial-type flagellum organization"/>
    <property type="evidence" value="ECO:0007669"/>
    <property type="project" value="UniProtKB-KW"/>
</dbReference>
<evidence type="ECO:0000256" key="6">
    <source>
        <dbReference type="ARBA" id="ARBA00022741"/>
    </source>
</evidence>
<evidence type="ECO:0000256" key="7">
    <source>
        <dbReference type="ARBA" id="ARBA00022795"/>
    </source>
</evidence>
<feature type="compositionally biased region" description="Pro residues" evidence="14">
    <location>
        <begin position="102"/>
        <end position="118"/>
    </location>
</feature>
<dbReference type="Pfam" id="PF00448">
    <property type="entry name" value="SRP54"/>
    <property type="match status" value="1"/>
</dbReference>
<organism evidence="17">
    <name type="scientific">hydrothermal vent metagenome</name>
    <dbReference type="NCBI Taxonomy" id="652676"/>
    <lineage>
        <taxon>unclassified sequences</taxon>
        <taxon>metagenomes</taxon>
        <taxon>ecological metagenomes</taxon>
    </lineage>
</organism>
<keyword evidence="17" id="KW-0966">Cell projection</keyword>
<feature type="domain" description="AAA+ ATPase" evidence="15">
    <location>
        <begin position="259"/>
        <end position="460"/>
    </location>
</feature>
<dbReference type="InterPro" id="IPR000897">
    <property type="entry name" value="SRP54_GTPase_dom"/>
</dbReference>
<accession>A0A3B1E0X0</accession>
<feature type="compositionally biased region" description="Polar residues" evidence="14">
    <location>
        <begin position="147"/>
        <end position="157"/>
    </location>
</feature>
<dbReference type="NCBIfam" id="TIGR03499">
    <property type="entry name" value="FlhF"/>
    <property type="match status" value="1"/>
</dbReference>
<evidence type="ECO:0000256" key="12">
    <source>
        <dbReference type="ARBA" id="ARBA00025337"/>
    </source>
</evidence>